<evidence type="ECO:0000313" key="2">
    <source>
        <dbReference type="EMBL" id="KIW11582.1"/>
    </source>
</evidence>
<evidence type="ECO:0008006" key="4">
    <source>
        <dbReference type="Google" id="ProtNLM"/>
    </source>
</evidence>
<gene>
    <name evidence="2" type="ORF">PV08_10883</name>
</gene>
<dbReference type="AlphaFoldDB" id="A0A0D1ZF42"/>
<dbReference type="GeneID" id="27337966"/>
<dbReference type="Proteomes" id="UP000053328">
    <property type="component" value="Unassembled WGS sequence"/>
</dbReference>
<dbReference type="EMBL" id="KN847499">
    <property type="protein sequence ID" value="KIW11582.1"/>
    <property type="molecule type" value="Genomic_DNA"/>
</dbReference>
<feature type="region of interest" description="Disordered" evidence="1">
    <location>
        <begin position="407"/>
        <end position="447"/>
    </location>
</feature>
<dbReference type="RefSeq" id="XP_016231798.1">
    <property type="nucleotide sequence ID" value="XM_016385196.1"/>
</dbReference>
<organism evidence="2 3">
    <name type="scientific">Exophiala spinifera</name>
    <dbReference type="NCBI Taxonomy" id="91928"/>
    <lineage>
        <taxon>Eukaryota</taxon>
        <taxon>Fungi</taxon>
        <taxon>Dikarya</taxon>
        <taxon>Ascomycota</taxon>
        <taxon>Pezizomycotina</taxon>
        <taxon>Eurotiomycetes</taxon>
        <taxon>Chaetothyriomycetidae</taxon>
        <taxon>Chaetothyriales</taxon>
        <taxon>Herpotrichiellaceae</taxon>
        <taxon>Exophiala</taxon>
    </lineage>
</organism>
<name>A0A0D1ZF42_9EURO</name>
<sequence length="447" mass="49562">MIYGRLQVDPPSGGEALPPYLQQADFHPGNGFPRLNGRLSLSEHSVTHNSFDSIRLCFRGVIISSIGGKSTLEDIITLTDVKSIADFEPAQNSASQTRHVGFYFEVPTNVSSSEGKLRALPLTTSISGTTGSSQHMAVNDNRTIHGDCEVSYWIEAQFRRRGKQVGYLSEKVKVSFLYPHIRVSLARDAPFVLSARPDLLSRWRFQKGPDLSVTVYPPDTVTERSPQTGKRRLVLPLAATLCLKQSSAGTHSIESRQSMKCSASVKWETDTRFATRSLQVGAGRLNSGEIVQKITTASVQKHTILFRPLPQYDDRPVRSDLDRAQTSLVATSQLELEIPDAICQPSLDGWNFLARTYYLDVTLNFHGIQGAPKYNIQKRIPLRVSALRRTDEGVLKDDIAIDVLEMSDDESSVDGRSSDHNSVNDQAEPQGQRTPARRATPPPPYFP</sequence>
<accession>A0A0D1ZF42</accession>
<proteinExistence type="predicted"/>
<keyword evidence="3" id="KW-1185">Reference proteome</keyword>
<dbReference type="OrthoDB" id="4156953at2759"/>
<reference evidence="2 3" key="1">
    <citation type="submission" date="2015-01" db="EMBL/GenBank/DDBJ databases">
        <title>The Genome Sequence of Exophiala spinifera CBS89968.</title>
        <authorList>
            <consortium name="The Broad Institute Genomics Platform"/>
            <person name="Cuomo C."/>
            <person name="de Hoog S."/>
            <person name="Gorbushina A."/>
            <person name="Stielow B."/>
            <person name="Teixiera M."/>
            <person name="Abouelleil A."/>
            <person name="Chapman S.B."/>
            <person name="Priest M."/>
            <person name="Young S.K."/>
            <person name="Wortman J."/>
            <person name="Nusbaum C."/>
            <person name="Birren B."/>
        </authorList>
    </citation>
    <scope>NUCLEOTIDE SEQUENCE [LARGE SCALE GENOMIC DNA]</scope>
    <source>
        <strain evidence="2 3">CBS 89968</strain>
    </source>
</reference>
<dbReference type="HOGENOM" id="CLU_618246_0_0_1"/>
<evidence type="ECO:0000313" key="3">
    <source>
        <dbReference type="Proteomes" id="UP000053328"/>
    </source>
</evidence>
<dbReference type="VEuPathDB" id="FungiDB:PV08_10883"/>
<feature type="compositionally biased region" description="Polar residues" evidence="1">
    <location>
        <begin position="420"/>
        <end position="432"/>
    </location>
</feature>
<evidence type="ECO:0000256" key="1">
    <source>
        <dbReference type="SAM" id="MobiDB-lite"/>
    </source>
</evidence>
<protein>
    <recommendedName>
        <fullName evidence="4">Arrestin-like N-terminal domain-containing protein</fullName>
    </recommendedName>
</protein>